<proteinExistence type="predicted"/>
<comment type="caution">
    <text evidence="3">The sequence shown here is derived from an EMBL/GenBank/DDBJ whole genome shotgun (WGS) entry which is preliminary data.</text>
</comment>
<dbReference type="OrthoDB" id="3196672at2"/>
<dbReference type="InterPro" id="IPR013011">
    <property type="entry name" value="PTS_EIIB_2"/>
</dbReference>
<dbReference type="CDD" id="cd05566">
    <property type="entry name" value="PTS_IIB_galactitol"/>
    <property type="match status" value="1"/>
</dbReference>
<keyword evidence="1" id="KW-0808">Transferase</keyword>
<organism evidence="3 4">
    <name type="scientific">Propioniferax innocua</name>
    <dbReference type="NCBI Taxonomy" id="1753"/>
    <lineage>
        <taxon>Bacteria</taxon>
        <taxon>Bacillati</taxon>
        <taxon>Actinomycetota</taxon>
        <taxon>Actinomycetes</taxon>
        <taxon>Propionibacteriales</taxon>
        <taxon>Propionibacteriaceae</taxon>
        <taxon>Propioniferax</taxon>
    </lineage>
</organism>
<sequence length="92" mass="9646">MKNILVACGGAVVTAQVAADAVRTLCQKHGIDARVHQCRINQLPDHVEGADLIVATTRVDADYGVPVVPGIAFISGVDREGAERAILEALQS</sequence>
<dbReference type="GO" id="GO:0009401">
    <property type="term" value="P:phosphoenolpyruvate-dependent sugar phosphotransferase system"/>
    <property type="evidence" value="ECO:0007669"/>
    <property type="project" value="InterPro"/>
</dbReference>
<accession>A0A542ZBQ5</accession>
<dbReference type="Pfam" id="PF02302">
    <property type="entry name" value="PTS_IIB"/>
    <property type="match status" value="1"/>
</dbReference>
<evidence type="ECO:0000313" key="3">
    <source>
        <dbReference type="EMBL" id="TQL57784.1"/>
    </source>
</evidence>
<evidence type="ECO:0000259" key="2">
    <source>
        <dbReference type="PROSITE" id="PS51099"/>
    </source>
</evidence>
<evidence type="ECO:0000256" key="1">
    <source>
        <dbReference type="ARBA" id="ARBA00022679"/>
    </source>
</evidence>
<dbReference type="Gene3D" id="3.40.50.2300">
    <property type="match status" value="1"/>
</dbReference>
<feature type="domain" description="PTS EIIB type-2" evidence="2">
    <location>
        <begin position="2"/>
        <end position="92"/>
    </location>
</feature>
<dbReference type="GO" id="GO:0008982">
    <property type="term" value="F:protein-N(PI)-phosphohistidine-sugar phosphotransferase activity"/>
    <property type="evidence" value="ECO:0007669"/>
    <property type="project" value="InterPro"/>
</dbReference>
<name>A0A542ZBQ5_9ACTN</name>
<dbReference type="EMBL" id="VFOR01000002">
    <property type="protein sequence ID" value="TQL57784.1"/>
    <property type="molecule type" value="Genomic_DNA"/>
</dbReference>
<dbReference type="AlphaFoldDB" id="A0A542ZBQ5"/>
<dbReference type="PROSITE" id="PS51099">
    <property type="entry name" value="PTS_EIIB_TYPE_2"/>
    <property type="match status" value="1"/>
</dbReference>
<keyword evidence="4" id="KW-1185">Reference proteome</keyword>
<reference evidence="3 4" key="1">
    <citation type="submission" date="2019-06" db="EMBL/GenBank/DDBJ databases">
        <title>Sequencing the genomes of 1000 actinobacteria strains.</title>
        <authorList>
            <person name="Klenk H.-P."/>
        </authorList>
    </citation>
    <scope>NUCLEOTIDE SEQUENCE [LARGE SCALE GENOMIC DNA]</scope>
    <source>
        <strain evidence="3 4">DSM 8251</strain>
    </source>
</reference>
<gene>
    <name evidence="3" type="ORF">FB460_1626</name>
</gene>
<dbReference type="Proteomes" id="UP000316196">
    <property type="component" value="Unassembled WGS sequence"/>
</dbReference>
<dbReference type="SUPFAM" id="SSF52794">
    <property type="entry name" value="PTS system IIB component-like"/>
    <property type="match status" value="1"/>
</dbReference>
<dbReference type="InterPro" id="IPR036095">
    <property type="entry name" value="PTS_EIIB-like_sf"/>
</dbReference>
<dbReference type="InterPro" id="IPR003501">
    <property type="entry name" value="PTS_EIIB_2/3"/>
</dbReference>
<dbReference type="RefSeq" id="WP_142093616.1">
    <property type="nucleotide sequence ID" value="NZ_BAAAMD010000004.1"/>
</dbReference>
<protein>
    <submittedName>
        <fullName evidence="3">PTS system galactitol-specific IIB component</fullName>
    </submittedName>
</protein>
<evidence type="ECO:0000313" key="4">
    <source>
        <dbReference type="Proteomes" id="UP000316196"/>
    </source>
</evidence>